<dbReference type="PANTHER" id="PTHR23019">
    <property type="entry name" value="NUCLEAR PORE MEMBRANE GLYCOPROTEIN GP210-RELATED"/>
    <property type="match status" value="1"/>
</dbReference>
<evidence type="ECO:0000259" key="2">
    <source>
        <dbReference type="Pfam" id="PF22957"/>
    </source>
</evidence>
<dbReference type="WBParaSite" id="NBR_0001621201-mRNA-1">
    <property type="protein sequence ID" value="NBR_0001621201-mRNA-1"/>
    <property type="gene ID" value="NBR_0001621201"/>
</dbReference>
<name>A0A158R2K6_NIPBR</name>
<dbReference type="InterPro" id="IPR055095">
    <property type="entry name" value="NUP210_Ig_C"/>
</dbReference>
<keyword evidence="1" id="KW-1133">Transmembrane helix</keyword>
<reference evidence="3 4" key="2">
    <citation type="submission" date="2018-11" db="EMBL/GenBank/DDBJ databases">
        <authorList>
            <consortium name="Pathogen Informatics"/>
        </authorList>
    </citation>
    <scope>NUCLEOTIDE SEQUENCE [LARGE SCALE GENOMIC DNA]</scope>
</reference>
<feature type="transmembrane region" description="Helical" evidence="1">
    <location>
        <begin position="669"/>
        <end position="691"/>
    </location>
</feature>
<evidence type="ECO:0000313" key="3">
    <source>
        <dbReference type="EMBL" id="VDL79808.1"/>
    </source>
</evidence>
<sequence length="761" mass="81461">MELRLVGHVKAQPNELVLWNEVAAVGSVTLVHGSGHFAVQSLPGAPFTATVKGNLVTVTPRSHGAGSLRIEDICVSGELLDIPVKVTNIHSLSIYGPQFVEVDSEVEITVDAVDESGVSFTRDHGALSNVVLESTSTVVHVSKMSGTKFRLRGIKIGGSSLKASSPSASGRTLVSRVHAIQVFSPLLLLPNTITLIPESVFQLEVAGGPQPTPQIVFALNNTNIATVEPNGLISSKALGYTTITGSVNIASTHATQSTVILRVVSLAGIRAIPSTQSTESGARVCIRVNGPQSTVEFSVPSEYSSRISVSKAGILKAKTLPGSAAVVARRTDLPGNETSVIPVTVAAVNSLDVVLLTSIVPTPSTHLLHFPVGMKIDLEVIFRDSWGRRLSAVSSPIVVQPAIRLCFWEDYPKLVTNADEAHFVFPVVISPNETTCSHSPKRGCTSVQLDALTAFRAPFECAVAFTTSKIGPATNILSAKAVFVPKIFSYACVVERQEAGYVRVAVVEAPPMELTITAKFLGNSQVSNAVGVSAFHFAMRVVESEVQLSDVDRVSAILSVIVPSYQVRHVTVVGCPGDIVSVFDARSPASSTPAANKFFNVKLNVKAAALWSDLSEKCALTVENTVTGQSVRVPVRIRIVGQAAKQVYKALDSNGFFDFALIFLQHYSWIIPSLMWICALGVISIAGYWFVRRRVWEREGIFNDTTTLKSPSTSMLSNPSVSMQSSPSQRLLIELVFERVICGCRQFSRSDEGDSAESLAE</sequence>
<keyword evidence="1" id="KW-0812">Transmembrane</keyword>
<dbReference type="PANTHER" id="PTHR23019:SF0">
    <property type="entry name" value="NUCLEAR PORE MEMBRANE GLYCOPROTEIN 210"/>
    <property type="match status" value="1"/>
</dbReference>
<evidence type="ECO:0000313" key="4">
    <source>
        <dbReference type="Proteomes" id="UP000271162"/>
    </source>
</evidence>
<keyword evidence="4" id="KW-1185">Reference proteome</keyword>
<feature type="domain" description="NUP210 C-terminal Ig-like" evidence="2">
    <location>
        <begin position="404"/>
        <end position="571"/>
    </location>
</feature>
<accession>A0A158R2K6</accession>
<dbReference type="GO" id="GO:0005643">
    <property type="term" value="C:nuclear pore"/>
    <property type="evidence" value="ECO:0007669"/>
    <property type="project" value="TreeGrafter"/>
</dbReference>
<dbReference type="EMBL" id="UYSL01022091">
    <property type="protein sequence ID" value="VDL79808.1"/>
    <property type="molecule type" value="Genomic_DNA"/>
</dbReference>
<reference evidence="5" key="1">
    <citation type="submission" date="2016-04" db="UniProtKB">
        <authorList>
            <consortium name="WormBaseParasite"/>
        </authorList>
    </citation>
    <scope>IDENTIFICATION</scope>
</reference>
<dbReference type="Proteomes" id="UP000271162">
    <property type="component" value="Unassembled WGS sequence"/>
</dbReference>
<dbReference type="AlphaFoldDB" id="A0A158R2K6"/>
<protein>
    <submittedName>
        <fullName evidence="5">BIG2 domain-containing protein</fullName>
    </submittedName>
</protein>
<gene>
    <name evidence="3" type="ORF">NBR_LOCUS16213</name>
</gene>
<dbReference type="InterPro" id="IPR008964">
    <property type="entry name" value="Invasin/intimin_cell_adhesion"/>
</dbReference>
<evidence type="ECO:0000256" key="1">
    <source>
        <dbReference type="SAM" id="Phobius"/>
    </source>
</evidence>
<keyword evidence="1" id="KW-0472">Membrane</keyword>
<proteinExistence type="predicted"/>
<dbReference type="STRING" id="27835.A0A158R2K6"/>
<dbReference type="InterPro" id="IPR045197">
    <property type="entry name" value="NUP210-like"/>
</dbReference>
<evidence type="ECO:0000313" key="5">
    <source>
        <dbReference type="WBParaSite" id="NBR_0001621201-mRNA-1"/>
    </source>
</evidence>
<dbReference type="Pfam" id="PF22957">
    <property type="entry name" value="NUP210_Ig"/>
    <property type="match status" value="1"/>
</dbReference>
<dbReference type="SUPFAM" id="SSF49373">
    <property type="entry name" value="Invasin/intimin cell-adhesion fragments"/>
    <property type="match status" value="1"/>
</dbReference>
<organism evidence="5">
    <name type="scientific">Nippostrongylus brasiliensis</name>
    <name type="common">Rat hookworm</name>
    <dbReference type="NCBI Taxonomy" id="27835"/>
    <lineage>
        <taxon>Eukaryota</taxon>
        <taxon>Metazoa</taxon>
        <taxon>Ecdysozoa</taxon>
        <taxon>Nematoda</taxon>
        <taxon>Chromadorea</taxon>
        <taxon>Rhabditida</taxon>
        <taxon>Rhabditina</taxon>
        <taxon>Rhabditomorpha</taxon>
        <taxon>Strongyloidea</taxon>
        <taxon>Heligmosomidae</taxon>
        <taxon>Nippostrongylus</taxon>
    </lineage>
</organism>